<sequence>MLCLHCLHPGDLCRGCGLSDRLHIALDIARGVAALHALGIIHTDLKPENCMLHPCASASAGWVGQVGGYGLAVKLQPGASFVSGTYH</sequence>
<evidence type="ECO:0000313" key="2">
    <source>
        <dbReference type="EMBL" id="KAF5842510.1"/>
    </source>
</evidence>
<name>A0ABQ7H6M1_DUNSA</name>
<dbReference type="InterPro" id="IPR011009">
    <property type="entry name" value="Kinase-like_dom_sf"/>
</dbReference>
<dbReference type="InterPro" id="IPR000719">
    <property type="entry name" value="Prot_kinase_dom"/>
</dbReference>
<accession>A0ABQ7H6M1</accession>
<feature type="domain" description="Protein kinase" evidence="1">
    <location>
        <begin position="1"/>
        <end position="87"/>
    </location>
</feature>
<keyword evidence="3" id="KW-1185">Reference proteome</keyword>
<dbReference type="InterPro" id="IPR008271">
    <property type="entry name" value="Ser/Thr_kinase_AS"/>
</dbReference>
<comment type="caution">
    <text evidence="2">The sequence shown here is derived from an EMBL/GenBank/DDBJ whole genome shotgun (WGS) entry which is preliminary data.</text>
</comment>
<dbReference type="Gene3D" id="1.10.510.10">
    <property type="entry name" value="Transferase(Phosphotransferase) domain 1"/>
    <property type="match status" value="1"/>
</dbReference>
<organism evidence="2 3">
    <name type="scientific">Dunaliella salina</name>
    <name type="common">Green alga</name>
    <name type="synonym">Protococcus salinus</name>
    <dbReference type="NCBI Taxonomy" id="3046"/>
    <lineage>
        <taxon>Eukaryota</taxon>
        <taxon>Viridiplantae</taxon>
        <taxon>Chlorophyta</taxon>
        <taxon>core chlorophytes</taxon>
        <taxon>Chlorophyceae</taxon>
        <taxon>CS clade</taxon>
        <taxon>Chlamydomonadales</taxon>
        <taxon>Dunaliellaceae</taxon>
        <taxon>Dunaliella</taxon>
    </lineage>
</organism>
<gene>
    <name evidence="2" type="ORF">DUNSADRAFT_6754</name>
</gene>
<reference evidence="2" key="1">
    <citation type="submission" date="2017-08" db="EMBL/GenBank/DDBJ databases">
        <authorList>
            <person name="Polle J.E."/>
            <person name="Barry K."/>
            <person name="Cushman J."/>
            <person name="Schmutz J."/>
            <person name="Tran D."/>
            <person name="Hathwaick L.T."/>
            <person name="Yim W.C."/>
            <person name="Jenkins J."/>
            <person name="Mckie-Krisberg Z.M."/>
            <person name="Prochnik S."/>
            <person name="Lindquist E."/>
            <person name="Dockter R.B."/>
            <person name="Adam C."/>
            <person name="Molina H."/>
            <person name="Bunkerborg J."/>
            <person name="Jin E."/>
            <person name="Buchheim M."/>
            <person name="Magnuson J."/>
        </authorList>
    </citation>
    <scope>NUCLEOTIDE SEQUENCE</scope>
    <source>
        <strain evidence="2">CCAP 19/18</strain>
    </source>
</reference>
<dbReference type="SUPFAM" id="SSF56112">
    <property type="entry name" value="Protein kinase-like (PK-like)"/>
    <property type="match status" value="1"/>
</dbReference>
<feature type="non-terminal residue" evidence="2">
    <location>
        <position position="87"/>
    </location>
</feature>
<dbReference type="PROSITE" id="PS50011">
    <property type="entry name" value="PROTEIN_KINASE_DOM"/>
    <property type="match status" value="1"/>
</dbReference>
<dbReference type="Proteomes" id="UP000815325">
    <property type="component" value="Unassembled WGS sequence"/>
</dbReference>
<evidence type="ECO:0000259" key="1">
    <source>
        <dbReference type="PROSITE" id="PS50011"/>
    </source>
</evidence>
<proteinExistence type="predicted"/>
<protein>
    <recommendedName>
        <fullName evidence="1">Protein kinase domain-containing protein</fullName>
    </recommendedName>
</protein>
<dbReference type="PROSITE" id="PS00108">
    <property type="entry name" value="PROTEIN_KINASE_ST"/>
    <property type="match status" value="1"/>
</dbReference>
<dbReference type="EMBL" id="MU069460">
    <property type="protein sequence ID" value="KAF5842510.1"/>
    <property type="molecule type" value="Genomic_DNA"/>
</dbReference>
<evidence type="ECO:0000313" key="3">
    <source>
        <dbReference type="Proteomes" id="UP000815325"/>
    </source>
</evidence>